<protein>
    <submittedName>
        <fullName evidence="2">Uncharacterized protein</fullName>
    </submittedName>
</protein>
<reference evidence="2 3" key="1">
    <citation type="submission" date="2018-07" db="EMBL/GenBank/DDBJ databases">
        <title>Genome analysis of Larkinella rosea.</title>
        <authorList>
            <person name="Zhou Z."/>
            <person name="Wang G."/>
        </authorList>
    </citation>
    <scope>NUCLEOTIDE SEQUENCE [LARGE SCALE GENOMIC DNA]</scope>
    <source>
        <strain evidence="3">zzj9</strain>
    </source>
</reference>
<proteinExistence type="predicted"/>
<keyword evidence="1" id="KW-0812">Transmembrane</keyword>
<feature type="transmembrane region" description="Helical" evidence="1">
    <location>
        <begin position="20"/>
        <end position="53"/>
    </location>
</feature>
<organism evidence="2 3">
    <name type="scientific">Larkinella punicea</name>
    <dbReference type="NCBI Taxonomy" id="2315727"/>
    <lineage>
        <taxon>Bacteria</taxon>
        <taxon>Pseudomonadati</taxon>
        <taxon>Bacteroidota</taxon>
        <taxon>Cytophagia</taxon>
        <taxon>Cytophagales</taxon>
        <taxon>Spirosomataceae</taxon>
        <taxon>Larkinella</taxon>
    </lineage>
</organism>
<keyword evidence="3" id="KW-1185">Reference proteome</keyword>
<name>A0A368JHZ1_9BACT</name>
<evidence type="ECO:0000313" key="2">
    <source>
        <dbReference type="EMBL" id="RCR67277.1"/>
    </source>
</evidence>
<dbReference type="Proteomes" id="UP000253383">
    <property type="component" value="Unassembled WGS sequence"/>
</dbReference>
<sequence>MLGKTSAMYKETQHFRQPWLWVLLLGSLALVIYRWQPISVGIMAVVMGLFWFLRLETRIDQEGIAYRWFPFQSAYRVIKWSQIEQATVRSYSALGEFGGWGIRFSWNGTAHTVSGNWGIDIKLKGKKRTLLVGTQHPDEIRQQIGSEQLAGS</sequence>
<dbReference type="AlphaFoldDB" id="A0A368JHZ1"/>
<evidence type="ECO:0000313" key="3">
    <source>
        <dbReference type="Proteomes" id="UP000253383"/>
    </source>
</evidence>
<dbReference type="EMBL" id="QOWE01000020">
    <property type="protein sequence ID" value="RCR67277.1"/>
    <property type="molecule type" value="Genomic_DNA"/>
</dbReference>
<comment type="caution">
    <text evidence="2">The sequence shown here is derived from an EMBL/GenBank/DDBJ whole genome shotgun (WGS) entry which is preliminary data.</text>
</comment>
<keyword evidence="1" id="KW-1133">Transmembrane helix</keyword>
<evidence type="ECO:0000256" key="1">
    <source>
        <dbReference type="SAM" id="Phobius"/>
    </source>
</evidence>
<gene>
    <name evidence="2" type="ORF">DUE52_22320</name>
</gene>
<keyword evidence="1" id="KW-0472">Membrane</keyword>
<accession>A0A368JHZ1</accession>